<organism evidence="1 2">
    <name type="scientific">Trichomalopsis sarcophagae</name>
    <dbReference type="NCBI Taxonomy" id="543379"/>
    <lineage>
        <taxon>Eukaryota</taxon>
        <taxon>Metazoa</taxon>
        <taxon>Ecdysozoa</taxon>
        <taxon>Arthropoda</taxon>
        <taxon>Hexapoda</taxon>
        <taxon>Insecta</taxon>
        <taxon>Pterygota</taxon>
        <taxon>Neoptera</taxon>
        <taxon>Endopterygota</taxon>
        <taxon>Hymenoptera</taxon>
        <taxon>Apocrita</taxon>
        <taxon>Proctotrupomorpha</taxon>
        <taxon>Chalcidoidea</taxon>
        <taxon>Pteromalidae</taxon>
        <taxon>Pteromalinae</taxon>
        <taxon>Trichomalopsis</taxon>
    </lineage>
</organism>
<comment type="caution">
    <text evidence="1">The sequence shown here is derived from an EMBL/GenBank/DDBJ whole genome shotgun (WGS) entry which is preliminary data.</text>
</comment>
<proteinExistence type="predicted"/>
<keyword evidence="2" id="KW-1185">Reference proteome</keyword>
<evidence type="ECO:0000313" key="2">
    <source>
        <dbReference type="Proteomes" id="UP000215335"/>
    </source>
</evidence>
<dbReference type="EMBL" id="NNAY01002329">
    <property type="protein sequence ID" value="OXU21543.1"/>
    <property type="molecule type" value="Genomic_DNA"/>
</dbReference>
<sequence length="87" mass="10285">MFYYQFFTSGSIYSAGEYASHTRQPIINELRNALFFLLLKSERVKNKSKSVSLCELRKRTTIKCEMIMIRRASSTIRKRMCKSLDVY</sequence>
<accession>A0A232ET64</accession>
<protein>
    <submittedName>
        <fullName evidence="1">Uncharacterized protein</fullName>
    </submittedName>
</protein>
<name>A0A232ET64_9HYME</name>
<gene>
    <name evidence="1" type="ORF">TSAR_004093</name>
</gene>
<dbReference type="Proteomes" id="UP000215335">
    <property type="component" value="Unassembled WGS sequence"/>
</dbReference>
<reference evidence="1 2" key="1">
    <citation type="journal article" date="2017" name="Curr. Biol.">
        <title>The Evolution of Venom by Co-option of Single-Copy Genes.</title>
        <authorList>
            <person name="Martinson E.O."/>
            <person name="Mrinalini"/>
            <person name="Kelkar Y.D."/>
            <person name="Chang C.H."/>
            <person name="Werren J.H."/>
        </authorList>
    </citation>
    <scope>NUCLEOTIDE SEQUENCE [LARGE SCALE GENOMIC DNA]</scope>
    <source>
        <strain evidence="1 2">Alberta</strain>
        <tissue evidence="1">Whole body</tissue>
    </source>
</reference>
<dbReference type="AlphaFoldDB" id="A0A232ET64"/>
<evidence type="ECO:0000313" key="1">
    <source>
        <dbReference type="EMBL" id="OXU21543.1"/>
    </source>
</evidence>